<gene>
    <name evidence="1" type="ORF">A2226_01645</name>
</gene>
<evidence type="ECO:0000313" key="1">
    <source>
        <dbReference type="EMBL" id="OHA54495.1"/>
    </source>
</evidence>
<evidence type="ECO:0000313" key="2">
    <source>
        <dbReference type="Proteomes" id="UP000178936"/>
    </source>
</evidence>
<dbReference type="AlphaFoldDB" id="A0A1G2Q1P3"/>
<name>A0A1G2Q1P3_9BACT</name>
<sequence>MLLNINVQLNVQIADNTVYITAKADRGTTSETYDLLSISLLHHLFSDGAKINKTCARRTKNIGERVVDKLVIDMETPFSFKPLQKTI</sequence>
<organism evidence="1 2">
    <name type="scientific">Candidatus Veblenbacteria bacterium RIFOXYA2_FULL_43_9</name>
    <dbReference type="NCBI Taxonomy" id="1802425"/>
    <lineage>
        <taxon>Bacteria</taxon>
        <taxon>Candidatus Vebleniibacteriota</taxon>
    </lineage>
</organism>
<protein>
    <submittedName>
        <fullName evidence="1">Uncharacterized protein</fullName>
    </submittedName>
</protein>
<accession>A0A1G2Q1P3</accession>
<dbReference type="EMBL" id="MHTB01000046">
    <property type="protein sequence ID" value="OHA54495.1"/>
    <property type="molecule type" value="Genomic_DNA"/>
</dbReference>
<dbReference type="Proteomes" id="UP000178936">
    <property type="component" value="Unassembled WGS sequence"/>
</dbReference>
<comment type="caution">
    <text evidence="1">The sequence shown here is derived from an EMBL/GenBank/DDBJ whole genome shotgun (WGS) entry which is preliminary data.</text>
</comment>
<proteinExistence type="predicted"/>
<reference evidence="1 2" key="1">
    <citation type="journal article" date="2016" name="Nat. Commun.">
        <title>Thousands of microbial genomes shed light on interconnected biogeochemical processes in an aquifer system.</title>
        <authorList>
            <person name="Anantharaman K."/>
            <person name="Brown C.T."/>
            <person name="Hug L.A."/>
            <person name="Sharon I."/>
            <person name="Castelle C.J."/>
            <person name="Probst A.J."/>
            <person name="Thomas B.C."/>
            <person name="Singh A."/>
            <person name="Wilkins M.J."/>
            <person name="Karaoz U."/>
            <person name="Brodie E.L."/>
            <person name="Williams K.H."/>
            <person name="Hubbard S.S."/>
            <person name="Banfield J.F."/>
        </authorList>
    </citation>
    <scope>NUCLEOTIDE SEQUENCE [LARGE SCALE GENOMIC DNA]</scope>
</reference>